<keyword evidence="3" id="KW-1185">Reference proteome</keyword>
<feature type="compositionally biased region" description="Low complexity" evidence="1">
    <location>
        <begin position="431"/>
        <end position="445"/>
    </location>
</feature>
<sequence length="452" mass="47995">MELNRVVVVGGGMAGLAAAATLSARAREVVVVERREAPALPPQAGLPHAMLVSGALVLNELFPDLGQRLLDRGAAPGGPDPTRVACYWAAAGAVRRELRFPDLGITRTLCSRELIQQEVRASVEQIPNVRWEQDTVTGALARRGAVRGVALGSGRSVEADLVVDAGGRDGGVPLGADLPVPPTSEVGVDIRYTAFLVERRPEDLDGAVLAAVQNTPDNPRMAIALPMEGDRWQVGFGAYFGQTGPTDPDGARAYAAAALADPILAPLVGRPFLDRPWRYTFRTGRRRHWERLARPVPGYVAVGDSVASFNPIYGQGMSSALLQVRELGRLVDRHGAGRALATAAPKALATVVDAPWRISTGADFMYARTVGVRPRGQQRVNGYVARVLRAAAVDDRVNLAFTSVSHLLAPPAALFAPPVLARVLRHRSVPAAPAQQTVPARTPPAGTYPARS</sequence>
<gene>
    <name evidence="2" type="ORF">HOP40_20500</name>
</gene>
<dbReference type="KEGG" id="pbro:HOP40_20500"/>
<feature type="region of interest" description="Disordered" evidence="1">
    <location>
        <begin position="431"/>
        <end position="452"/>
    </location>
</feature>
<accession>A0A6M6JIP1</accession>
<evidence type="ECO:0000313" key="3">
    <source>
        <dbReference type="Proteomes" id="UP000505377"/>
    </source>
</evidence>
<dbReference type="InterPro" id="IPR036188">
    <property type="entry name" value="FAD/NAD-bd_sf"/>
</dbReference>
<evidence type="ECO:0000256" key="1">
    <source>
        <dbReference type="SAM" id="MobiDB-lite"/>
    </source>
</evidence>
<dbReference type="RefSeq" id="WP_172160992.1">
    <property type="nucleotide sequence ID" value="NZ_CP053564.1"/>
</dbReference>
<dbReference type="PANTHER" id="PTHR43422">
    <property type="entry name" value="THIAMINE THIAZOLE SYNTHASE"/>
    <property type="match status" value="1"/>
</dbReference>
<name>A0A6M6JIP1_9PSEU</name>
<reference evidence="2 3" key="1">
    <citation type="submission" date="2020-05" db="EMBL/GenBank/DDBJ databases">
        <authorList>
            <person name="Mo P."/>
        </authorList>
    </citation>
    <scope>NUCLEOTIDE SEQUENCE [LARGE SCALE GENOMIC DNA]</scope>
    <source>
        <strain evidence="2 3">Gen01</strain>
    </source>
</reference>
<evidence type="ECO:0000313" key="2">
    <source>
        <dbReference type="EMBL" id="QJY47888.1"/>
    </source>
</evidence>
<dbReference type="Gene3D" id="3.50.50.60">
    <property type="entry name" value="FAD/NAD(P)-binding domain"/>
    <property type="match status" value="1"/>
</dbReference>
<dbReference type="Pfam" id="PF13450">
    <property type="entry name" value="NAD_binding_8"/>
    <property type="match status" value="1"/>
</dbReference>
<dbReference type="Proteomes" id="UP000505377">
    <property type="component" value="Chromosome"/>
</dbReference>
<dbReference type="EMBL" id="CP053564">
    <property type="protein sequence ID" value="QJY47888.1"/>
    <property type="molecule type" value="Genomic_DNA"/>
</dbReference>
<dbReference type="PANTHER" id="PTHR43422:SF3">
    <property type="entry name" value="THIAMINE THIAZOLE SYNTHASE"/>
    <property type="match status" value="1"/>
</dbReference>
<dbReference type="AlphaFoldDB" id="A0A6M6JIP1"/>
<proteinExistence type="predicted"/>
<protein>
    <submittedName>
        <fullName evidence="2">NAD(P)-binding protein</fullName>
    </submittedName>
</protein>
<dbReference type="SUPFAM" id="SSF51905">
    <property type="entry name" value="FAD/NAD(P)-binding domain"/>
    <property type="match status" value="1"/>
</dbReference>
<organism evidence="2 3">
    <name type="scientific">Pseudonocardia broussonetiae</name>
    <dbReference type="NCBI Taxonomy" id="2736640"/>
    <lineage>
        <taxon>Bacteria</taxon>
        <taxon>Bacillati</taxon>
        <taxon>Actinomycetota</taxon>
        <taxon>Actinomycetes</taxon>
        <taxon>Pseudonocardiales</taxon>
        <taxon>Pseudonocardiaceae</taxon>
        <taxon>Pseudonocardia</taxon>
    </lineage>
</organism>